<dbReference type="AlphaFoldDB" id="A0AAD7EGN7"/>
<dbReference type="EMBL" id="JARIHO010000053">
    <property type="protein sequence ID" value="KAJ7320713.1"/>
    <property type="molecule type" value="Genomic_DNA"/>
</dbReference>
<organism evidence="2 3">
    <name type="scientific">Mycena albidolilacea</name>
    <dbReference type="NCBI Taxonomy" id="1033008"/>
    <lineage>
        <taxon>Eukaryota</taxon>
        <taxon>Fungi</taxon>
        <taxon>Dikarya</taxon>
        <taxon>Basidiomycota</taxon>
        <taxon>Agaricomycotina</taxon>
        <taxon>Agaricomycetes</taxon>
        <taxon>Agaricomycetidae</taxon>
        <taxon>Agaricales</taxon>
        <taxon>Marasmiineae</taxon>
        <taxon>Mycenaceae</taxon>
        <taxon>Mycena</taxon>
    </lineage>
</organism>
<proteinExistence type="predicted"/>
<evidence type="ECO:0000313" key="2">
    <source>
        <dbReference type="EMBL" id="KAJ7320713.1"/>
    </source>
</evidence>
<accession>A0AAD7EGN7</accession>
<evidence type="ECO:0000313" key="3">
    <source>
        <dbReference type="Proteomes" id="UP001218218"/>
    </source>
</evidence>
<feature type="region of interest" description="Disordered" evidence="1">
    <location>
        <begin position="68"/>
        <end position="96"/>
    </location>
</feature>
<sequence>MSFGEAGPQRRGAEQAAPQYGDEILGQSCAAYLRHPERVNDVGASLGMVHPSEMWRCWRRRGAGKAAASVEDPAGGGGESGWSGLVDPATREGEEEEDSCLARLQVQAPPIEPSAGWLWSSRNGRWLMAVRTEWGGLAHFLFRSPTFAKGPTFAKFWSIIRNFESNALRKRRADDGDGSPKEN</sequence>
<comment type="caution">
    <text evidence="2">The sequence shown here is derived from an EMBL/GenBank/DDBJ whole genome shotgun (WGS) entry which is preliminary data.</text>
</comment>
<protein>
    <submittedName>
        <fullName evidence="2">Uncharacterized protein</fullName>
    </submittedName>
</protein>
<reference evidence="2" key="1">
    <citation type="submission" date="2023-03" db="EMBL/GenBank/DDBJ databases">
        <title>Massive genome expansion in bonnet fungi (Mycena s.s.) driven by repeated elements and novel gene families across ecological guilds.</title>
        <authorList>
            <consortium name="Lawrence Berkeley National Laboratory"/>
            <person name="Harder C.B."/>
            <person name="Miyauchi S."/>
            <person name="Viragh M."/>
            <person name="Kuo A."/>
            <person name="Thoen E."/>
            <person name="Andreopoulos B."/>
            <person name="Lu D."/>
            <person name="Skrede I."/>
            <person name="Drula E."/>
            <person name="Henrissat B."/>
            <person name="Morin E."/>
            <person name="Kohler A."/>
            <person name="Barry K."/>
            <person name="LaButti K."/>
            <person name="Morin E."/>
            <person name="Salamov A."/>
            <person name="Lipzen A."/>
            <person name="Mereny Z."/>
            <person name="Hegedus B."/>
            <person name="Baldrian P."/>
            <person name="Stursova M."/>
            <person name="Weitz H."/>
            <person name="Taylor A."/>
            <person name="Grigoriev I.V."/>
            <person name="Nagy L.G."/>
            <person name="Martin F."/>
            <person name="Kauserud H."/>
        </authorList>
    </citation>
    <scope>NUCLEOTIDE SEQUENCE</scope>
    <source>
        <strain evidence="2">CBHHK002</strain>
    </source>
</reference>
<name>A0AAD7EGN7_9AGAR</name>
<gene>
    <name evidence="2" type="ORF">DFH08DRAFT_818973</name>
</gene>
<feature type="region of interest" description="Disordered" evidence="1">
    <location>
        <begin position="1"/>
        <end position="20"/>
    </location>
</feature>
<dbReference type="Proteomes" id="UP001218218">
    <property type="component" value="Unassembled WGS sequence"/>
</dbReference>
<keyword evidence="3" id="KW-1185">Reference proteome</keyword>
<evidence type="ECO:0000256" key="1">
    <source>
        <dbReference type="SAM" id="MobiDB-lite"/>
    </source>
</evidence>